<dbReference type="RefSeq" id="WP_264751816.1">
    <property type="nucleotide sequence ID" value="NZ_JAPDHW010000025.1"/>
</dbReference>
<dbReference type="PANTHER" id="PTHR23028">
    <property type="entry name" value="ACETYLTRANSFERASE"/>
    <property type="match status" value="1"/>
</dbReference>
<feature type="transmembrane region" description="Helical" evidence="1">
    <location>
        <begin position="90"/>
        <end position="110"/>
    </location>
</feature>
<comment type="caution">
    <text evidence="3">The sequence shown here is derived from an EMBL/GenBank/DDBJ whole genome shotgun (WGS) entry which is preliminary data.</text>
</comment>
<feature type="transmembrane region" description="Helical" evidence="1">
    <location>
        <begin position="21"/>
        <end position="43"/>
    </location>
</feature>
<name>A0ABT3I3T7_9FLAO</name>
<dbReference type="InterPro" id="IPR050879">
    <property type="entry name" value="Acyltransferase_3"/>
</dbReference>
<feature type="transmembrane region" description="Helical" evidence="1">
    <location>
        <begin position="275"/>
        <end position="294"/>
    </location>
</feature>
<accession>A0ABT3I3T7</accession>
<feature type="transmembrane region" description="Helical" evidence="1">
    <location>
        <begin position="130"/>
        <end position="154"/>
    </location>
</feature>
<evidence type="ECO:0000259" key="2">
    <source>
        <dbReference type="Pfam" id="PF01757"/>
    </source>
</evidence>
<gene>
    <name evidence="3" type="ORF">OMO38_19300</name>
</gene>
<sequence>MIKQRIEYLDSARGMASLSVLIFHSVLAFSSTDIYMGGINFFFEKYFDLGKIAVIVFFLISGFVIPFSIKGEDKSKAIKGFIISRFFRLYPVYWLSVLMGYLIIGNVSSLEFIVNFTMLQQFLGFKNIIGLYWTLQIEMIFYFLVVLVFILNWLGNIKKEFMLSLVFLFLALVMAYFRFELDIKLPVAIPLSLSLMFFGAYYRTLALFDNPKAEKLTKIYCLLYFILIPIICVLGYNKEMGFNESWYKYTITYFSGITLFFLIGKYRLSNFYTEYLGKISYSLYLFHPIIIYVLQKIDFQIPLNGYLKLIITLIITILFSHYSYAFIENPSINYGKKLKKILSK</sequence>
<keyword evidence="1" id="KW-1133">Transmembrane helix</keyword>
<keyword evidence="4" id="KW-1185">Reference proteome</keyword>
<feature type="transmembrane region" description="Helical" evidence="1">
    <location>
        <begin position="185"/>
        <end position="207"/>
    </location>
</feature>
<evidence type="ECO:0000313" key="3">
    <source>
        <dbReference type="EMBL" id="MCW3170682.1"/>
    </source>
</evidence>
<dbReference type="Proteomes" id="UP001163731">
    <property type="component" value="Unassembled WGS sequence"/>
</dbReference>
<keyword evidence="3" id="KW-0012">Acyltransferase</keyword>
<organism evidence="3 4">
    <name type="scientific">Chryseobacterium kimseyorum</name>
    <dbReference type="NCBI Taxonomy" id="2984028"/>
    <lineage>
        <taxon>Bacteria</taxon>
        <taxon>Pseudomonadati</taxon>
        <taxon>Bacteroidota</taxon>
        <taxon>Flavobacteriia</taxon>
        <taxon>Flavobacteriales</taxon>
        <taxon>Weeksellaceae</taxon>
        <taxon>Chryseobacterium group</taxon>
        <taxon>Chryseobacterium</taxon>
    </lineage>
</organism>
<evidence type="ECO:0000313" key="4">
    <source>
        <dbReference type="Proteomes" id="UP001163731"/>
    </source>
</evidence>
<keyword evidence="3" id="KW-0808">Transferase</keyword>
<dbReference type="Pfam" id="PF01757">
    <property type="entry name" value="Acyl_transf_3"/>
    <property type="match status" value="1"/>
</dbReference>
<dbReference type="GO" id="GO:0016746">
    <property type="term" value="F:acyltransferase activity"/>
    <property type="evidence" value="ECO:0007669"/>
    <property type="project" value="UniProtKB-KW"/>
</dbReference>
<feature type="transmembrane region" description="Helical" evidence="1">
    <location>
        <begin position="161"/>
        <end position="179"/>
    </location>
</feature>
<evidence type="ECO:0000256" key="1">
    <source>
        <dbReference type="SAM" id="Phobius"/>
    </source>
</evidence>
<feature type="transmembrane region" description="Helical" evidence="1">
    <location>
        <begin position="219"/>
        <end position="237"/>
    </location>
</feature>
<keyword evidence="1" id="KW-0472">Membrane</keyword>
<reference evidence="3" key="1">
    <citation type="submission" date="2022-10" db="EMBL/GenBank/DDBJ databases">
        <title>Chryseobacterium babae sp. nov. isolated from the gut of the beetle Oryctes rhinoceros, and Chryseobacterium kimseyorum sp. nov., isolated from a stick insect rearing cage.</title>
        <authorList>
            <person name="Shelomi M."/>
            <person name="Han C.-J."/>
            <person name="Chen W.-M."/>
            <person name="Chen H.-K."/>
            <person name="Liaw S.-J."/>
            <person name="Muhle E."/>
            <person name="Clermont D."/>
        </authorList>
    </citation>
    <scope>NUCLEOTIDE SEQUENCE</scope>
    <source>
        <strain evidence="3">09-1422</strain>
    </source>
</reference>
<protein>
    <submittedName>
        <fullName evidence="3">Acyltransferase</fullName>
    </submittedName>
</protein>
<dbReference type="InterPro" id="IPR002656">
    <property type="entry name" value="Acyl_transf_3_dom"/>
</dbReference>
<feature type="transmembrane region" description="Helical" evidence="1">
    <location>
        <begin position="249"/>
        <end position="268"/>
    </location>
</feature>
<proteinExistence type="predicted"/>
<feature type="domain" description="Acyltransferase 3" evidence="2">
    <location>
        <begin position="7"/>
        <end position="320"/>
    </location>
</feature>
<dbReference type="EMBL" id="JAPDHW010000025">
    <property type="protein sequence ID" value="MCW3170682.1"/>
    <property type="molecule type" value="Genomic_DNA"/>
</dbReference>
<keyword evidence="1" id="KW-0812">Transmembrane</keyword>
<feature type="transmembrane region" description="Helical" evidence="1">
    <location>
        <begin position="306"/>
        <end position="327"/>
    </location>
</feature>
<feature type="transmembrane region" description="Helical" evidence="1">
    <location>
        <begin position="49"/>
        <end position="69"/>
    </location>
</feature>